<accession>A0A8S1B1S3</accession>
<protein>
    <submittedName>
        <fullName evidence="2">Uncharacterized protein</fullName>
    </submittedName>
</protein>
<dbReference type="OrthoDB" id="7442614at2759"/>
<dbReference type="EMBL" id="CADEBD010000389">
    <property type="protein sequence ID" value="CAB3253331.1"/>
    <property type="molecule type" value="Genomic_DNA"/>
</dbReference>
<comment type="caution">
    <text evidence="2">The sequence shown here is derived from an EMBL/GenBank/DDBJ whole genome shotgun (WGS) entry which is preliminary data.</text>
</comment>
<evidence type="ECO:0000313" key="3">
    <source>
        <dbReference type="Proteomes" id="UP000494256"/>
    </source>
</evidence>
<dbReference type="AlphaFoldDB" id="A0A8S1B1S3"/>
<feature type="region of interest" description="Disordered" evidence="1">
    <location>
        <begin position="83"/>
        <end position="106"/>
    </location>
</feature>
<evidence type="ECO:0000256" key="1">
    <source>
        <dbReference type="SAM" id="MobiDB-lite"/>
    </source>
</evidence>
<sequence>MGSTTAGTSEELIRNVIVQQIAPCELPSSSRLHILILLLSKSSRVPSAVEYANVQLRPKPVPNGNSPHCHPMTRHHTLQALSAAPTPKLISNKDWNAGASGHEETS</sequence>
<proteinExistence type="predicted"/>
<reference evidence="2 3" key="1">
    <citation type="submission" date="2020-04" db="EMBL/GenBank/DDBJ databases">
        <authorList>
            <person name="Wallbank WR R."/>
            <person name="Pardo Diaz C."/>
            <person name="Kozak K."/>
            <person name="Martin S."/>
            <person name="Jiggins C."/>
            <person name="Moest M."/>
            <person name="Warren A I."/>
            <person name="Byers J.R.P. K."/>
            <person name="Montejo-Kovacevich G."/>
            <person name="Yen C E."/>
        </authorList>
    </citation>
    <scope>NUCLEOTIDE SEQUENCE [LARGE SCALE GENOMIC DNA]</scope>
</reference>
<dbReference type="Proteomes" id="UP000494256">
    <property type="component" value="Unassembled WGS sequence"/>
</dbReference>
<evidence type="ECO:0000313" key="2">
    <source>
        <dbReference type="EMBL" id="CAB3253331.1"/>
    </source>
</evidence>
<name>A0A8S1B1S3_ARCPL</name>
<organism evidence="2 3">
    <name type="scientific">Arctia plantaginis</name>
    <name type="common">Wood tiger moth</name>
    <name type="synonym">Phalaena plantaginis</name>
    <dbReference type="NCBI Taxonomy" id="874455"/>
    <lineage>
        <taxon>Eukaryota</taxon>
        <taxon>Metazoa</taxon>
        <taxon>Ecdysozoa</taxon>
        <taxon>Arthropoda</taxon>
        <taxon>Hexapoda</taxon>
        <taxon>Insecta</taxon>
        <taxon>Pterygota</taxon>
        <taxon>Neoptera</taxon>
        <taxon>Endopterygota</taxon>
        <taxon>Lepidoptera</taxon>
        <taxon>Glossata</taxon>
        <taxon>Ditrysia</taxon>
        <taxon>Noctuoidea</taxon>
        <taxon>Erebidae</taxon>
        <taxon>Arctiinae</taxon>
        <taxon>Arctia</taxon>
    </lineage>
</organism>
<gene>
    <name evidence="2" type="ORF">APLA_LOCUS14277</name>
</gene>